<dbReference type="InterPro" id="IPR018227">
    <property type="entry name" value="Amino_acid_transport_2"/>
</dbReference>
<evidence type="ECO:0000256" key="1">
    <source>
        <dbReference type="ARBA" id="ARBA00004429"/>
    </source>
</evidence>
<evidence type="ECO:0000313" key="9">
    <source>
        <dbReference type="EMBL" id="TQE42552.1"/>
    </source>
</evidence>
<keyword evidence="7 8" id="KW-0472">Membrane</keyword>
<feature type="transmembrane region" description="Helical" evidence="8">
    <location>
        <begin position="106"/>
        <end position="131"/>
    </location>
</feature>
<evidence type="ECO:0000256" key="2">
    <source>
        <dbReference type="ARBA" id="ARBA00022448"/>
    </source>
</evidence>
<comment type="caution">
    <text evidence="9">The sequence shown here is derived from an EMBL/GenBank/DDBJ whole genome shotgun (WGS) entry which is preliminary data.</text>
</comment>
<proteinExistence type="predicted"/>
<feature type="transmembrane region" description="Helical" evidence="8">
    <location>
        <begin position="376"/>
        <end position="401"/>
    </location>
</feature>
<accession>A0A540R494</accession>
<feature type="transmembrane region" description="Helical" evidence="8">
    <location>
        <begin position="413"/>
        <end position="430"/>
    </location>
</feature>
<dbReference type="EMBL" id="VHIR01000023">
    <property type="protein sequence ID" value="TQE42552.1"/>
    <property type="molecule type" value="Genomic_DNA"/>
</dbReference>
<feature type="transmembrane region" description="Helical" evidence="8">
    <location>
        <begin position="151"/>
        <end position="170"/>
    </location>
</feature>
<dbReference type="Pfam" id="PF03222">
    <property type="entry name" value="Trp_Tyr_perm"/>
    <property type="match status" value="1"/>
</dbReference>
<feature type="transmembrane region" description="Helical" evidence="8">
    <location>
        <begin position="37"/>
        <end position="57"/>
    </location>
</feature>
<evidence type="ECO:0000256" key="3">
    <source>
        <dbReference type="ARBA" id="ARBA00022475"/>
    </source>
</evidence>
<feature type="transmembrane region" description="Helical" evidence="8">
    <location>
        <begin position="177"/>
        <end position="198"/>
    </location>
</feature>
<reference evidence="9 10" key="1">
    <citation type="submission" date="2019-06" db="EMBL/GenBank/DDBJ databases">
        <title>Draft genome of C. phoceense Strain 272.</title>
        <authorList>
            <person name="Pacheco L.G.C."/>
            <person name="Barberis C.M."/>
            <person name="Almuzara M.N."/>
            <person name="Traglia G.M."/>
            <person name="Santos C.S."/>
            <person name="Rocha D.J.P.G."/>
            <person name="Aguiar E.R.G.R."/>
            <person name="Vay C.A."/>
        </authorList>
    </citation>
    <scope>NUCLEOTIDE SEQUENCE [LARGE SCALE GENOMIC DNA]</scope>
    <source>
        <strain evidence="9 10">272</strain>
    </source>
</reference>
<keyword evidence="2" id="KW-0813">Transport</keyword>
<feature type="transmembrane region" description="Helical" evidence="8">
    <location>
        <begin position="353"/>
        <end position="370"/>
    </location>
</feature>
<protein>
    <submittedName>
        <fullName evidence="9">Septum formation initiator</fullName>
    </submittedName>
</protein>
<gene>
    <name evidence="9" type="ORF">EJK80_11875</name>
</gene>
<dbReference type="PANTHER" id="PTHR35334">
    <property type="entry name" value="SERINE TRANSPORTER"/>
    <property type="match status" value="1"/>
</dbReference>
<keyword evidence="4" id="KW-0997">Cell inner membrane</keyword>
<feature type="transmembrane region" description="Helical" evidence="8">
    <location>
        <begin position="308"/>
        <end position="332"/>
    </location>
</feature>
<organism evidence="9 10">
    <name type="scientific">Corynebacterium phoceense</name>
    <dbReference type="NCBI Taxonomy" id="1686286"/>
    <lineage>
        <taxon>Bacteria</taxon>
        <taxon>Bacillati</taxon>
        <taxon>Actinomycetota</taxon>
        <taxon>Actinomycetes</taxon>
        <taxon>Mycobacteriales</taxon>
        <taxon>Corynebacteriaceae</taxon>
        <taxon>Corynebacterium</taxon>
    </lineage>
</organism>
<keyword evidence="6 8" id="KW-1133">Transmembrane helix</keyword>
<dbReference type="STRING" id="1686286.GCA_900092335_02367"/>
<dbReference type="GO" id="GO:0005886">
    <property type="term" value="C:plasma membrane"/>
    <property type="evidence" value="ECO:0007669"/>
    <property type="project" value="UniProtKB-SubCell"/>
</dbReference>
<evidence type="ECO:0000256" key="8">
    <source>
        <dbReference type="SAM" id="Phobius"/>
    </source>
</evidence>
<sequence length="431" mass="45611">MATHSSISLGGPAMSATTAPSSTYVQDPTMASSHSTFGWASTLFGTAIGAGILFLPLSAGAYGFWPLLIATVLIGPLTYLSHYAYARIIARSPQPGADLLAALTSYFGQSTGAWLAVAYLIMLFPVLLVYSVSITTTVDNFIVNQLGGPEIPRWILAPILIGLLVAALAFGERIMLAAAELLVVPLLIALGAFSLYLIPQWDLGSFLTVSSEHSFWESLVLILPVLVFSFTFIGSLSQFAVSTQRSHGEFAEARLSRVIMLTTVLLTVFTMFFVWSCALALGADGMAQAAADNLPVLSYFANTTGTPFLALVTPIVAICAIASSFIGVALGAREGLQFLGARLNPSQRELSDAPVYLFIFTVATFVAIVEPSVMDLITVAGGLLITIFQFGVPMLAVYAVARLAPLRRSPGNAVIIAFGAVVLGSTIWGFF</sequence>
<evidence type="ECO:0000256" key="5">
    <source>
        <dbReference type="ARBA" id="ARBA00022692"/>
    </source>
</evidence>
<evidence type="ECO:0000256" key="6">
    <source>
        <dbReference type="ARBA" id="ARBA00022989"/>
    </source>
</evidence>
<dbReference type="GO" id="GO:0003333">
    <property type="term" value="P:amino acid transmembrane transport"/>
    <property type="evidence" value="ECO:0007669"/>
    <property type="project" value="InterPro"/>
</dbReference>
<comment type="subcellular location">
    <subcellularLocation>
        <location evidence="1">Cell inner membrane</location>
        <topology evidence="1">Multi-pass membrane protein</topology>
    </subcellularLocation>
</comment>
<keyword evidence="5 8" id="KW-0812">Transmembrane</keyword>
<evidence type="ECO:0000256" key="7">
    <source>
        <dbReference type="ARBA" id="ARBA00023136"/>
    </source>
</evidence>
<feature type="transmembrane region" description="Helical" evidence="8">
    <location>
        <begin position="218"/>
        <end position="237"/>
    </location>
</feature>
<name>A0A540R494_9CORY</name>
<dbReference type="Proteomes" id="UP000318080">
    <property type="component" value="Unassembled WGS sequence"/>
</dbReference>
<keyword evidence="3" id="KW-1003">Cell membrane</keyword>
<dbReference type="Gene3D" id="1.20.1740.10">
    <property type="entry name" value="Amino acid/polyamine transporter I"/>
    <property type="match status" value="1"/>
</dbReference>
<feature type="transmembrane region" description="Helical" evidence="8">
    <location>
        <begin position="63"/>
        <end position="85"/>
    </location>
</feature>
<evidence type="ECO:0000313" key="10">
    <source>
        <dbReference type="Proteomes" id="UP000318080"/>
    </source>
</evidence>
<keyword evidence="10" id="KW-1185">Reference proteome</keyword>
<feature type="transmembrane region" description="Helical" evidence="8">
    <location>
        <begin position="258"/>
        <end position="281"/>
    </location>
</feature>
<dbReference type="AlphaFoldDB" id="A0A540R494"/>
<dbReference type="PANTHER" id="PTHR35334:SF2">
    <property type="entry name" value="SERINE TRANSPORTER SDAC"/>
    <property type="match status" value="1"/>
</dbReference>
<evidence type="ECO:0000256" key="4">
    <source>
        <dbReference type="ARBA" id="ARBA00022519"/>
    </source>
</evidence>